<dbReference type="AlphaFoldDB" id="A0A0J7L6W2"/>
<reference evidence="2 3" key="1">
    <citation type="journal article" date="2013" name="Int. J. Syst. Evol. Microbiol.">
        <title>Chryseobacterium angstadtii sp. nov., isolated from a newt tank.</title>
        <authorList>
            <person name="Kirk K.E."/>
            <person name="Hoffman J.A."/>
            <person name="Smith K.A."/>
            <person name="Strahan B.L."/>
            <person name="Failor K.C."/>
            <person name="Krebs J.E."/>
            <person name="Gale A.N."/>
            <person name="Do T.D."/>
            <person name="Sontag T.C."/>
            <person name="Batties A.M."/>
            <person name="Mistiszyn K."/>
            <person name="Newman J.D."/>
        </authorList>
    </citation>
    <scope>NUCLEOTIDE SEQUENCE [LARGE SCALE GENOMIC DNA]</scope>
    <source>
        <strain evidence="2 3">KM</strain>
    </source>
</reference>
<keyword evidence="1" id="KW-1133">Transmembrane helix</keyword>
<dbReference type="EMBL" id="LFND01000003">
    <property type="protein sequence ID" value="KMQ64795.1"/>
    <property type="molecule type" value="Genomic_DNA"/>
</dbReference>
<gene>
    <name evidence="2" type="ORF">ACM46_11235</name>
</gene>
<dbReference type="STRING" id="558151.ACM46_11235"/>
<keyword evidence="1" id="KW-0812">Transmembrane</keyword>
<evidence type="ECO:0000256" key="1">
    <source>
        <dbReference type="SAM" id="Phobius"/>
    </source>
</evidence>
<evidence type="ECO:0000313" key="2">
    <source>
        <dbReference type="EMBL" id="KMQ64795.1"/>
    </source>
</evidence>
<organism evidence="2 3">
    <name type="scientific">Chryseobacterium angstadtii</name>
    <dbReference type="NCBI Taxonomy" id="558151"/>
    <lineage>
        <taxon>Bacteria</taxon>
        <taxon>Pseudomonadati</taxon>
        <taxon>Bacteroidota</taxon>
        <taxon>Flavobacteriia</taxon>
        <taxon>Flavobacteriales</taxon>
        <taxon>Weeksellaceae</taxon>
        <taxon>Chryseobacterium group</taxon>
        <taxon>Chryseobacterium</taxon>
    </lineage>
</organism>
<comment type="caution">
    <text evidence="2">The sequence shown here is derived from an EMBL/GenBank/DDBJ whole genome shotgun (WGS) entry which is preliminary data.</text>
</comment>
<feature type="transmembrane region" description="Helical" evidence="1">
    <location>
        <begin position="46"/>
        <end position="64"/>
    </location>
</feature>
<sequence>MKMVSKVKIKIQWIFLSYTVILKVKLTLIILQYLKNFNGLLFNHKGRKSFILNTLLIFMFKYFYQI</sequence>
<proteinExistence type="predicted"/>
<protein>
    <submittedName>
        <fullName evidence="2">Uncharacterized protein</fullName>
    </submittedName>
</protein>
<dbReference type="Proteomes" id="UP000036261">
    <property type="component" value="Unassembled WGS sequence"/>
</dbReference>
<keyword evidence="1" id="KW-0472">Membrane</keyword>
<accession>A0A0J7L6W2</accession>
<keyword evidence="3" id="KW-1185">Reference proteome</keyword>
<evidence type="ECO:0000313" key="3">
    <source>
        <dbReference type="Proteomes" id="UP000036261"/>
    </source>
</evidence>
<dbReference type="PATRIC" id="fig|558151.6.peg.2375"/>
<name>A0A0J7L6W2_9FLAO</name>
<feature type="transmembrane region" description="Helical" evidence="1">
    <location>
        <begin position="12"/>
        <end position="34"/>
    </location>
</feature>